<comment type="caution">
    <text evidence="2">The sequence shown here is derived from an EMBL/GenBank/DDBJ whole genome shotgun (WGS) entry which is preliminary data.</text>
</comment>
<sequence length="110" mass="12054">MTSPTRITVYPRRRKAAAGTLNVTRIGRYGNPFLVDEHGQDKAVRLHAAWLVGAGPDSYPNGKRKFHLSRSWVLANLAPVATAPYVGCTCDPDEPCHADTLIRLATREVA</sequence>
<proteinExistence type="predicted"/>
<dbReference type="Proteomes" id="UP000179769">
    <property type="component" value="Unassembled WGS sequence"/>
</dbReference>
<protein>
    <recommendedName>
        <fullName evidence="1">DUF4326 domain-containing protein</fullName>
    </recommendedName>
</protein>
<reference evidence="3" key="1">
    <citation type="submission" date="2016-07" db="EMBL/GenBank/DDBJ databases">
        <title>Frankia sp. NRRL B-16219 Genome sequencing.</title>
        <authorList>
            <person name="Ghodhbane-Gtari F."/>
            <person name="Swanson E."/>
            <person name="Gueddou A."/>
            <person name="Louati M."/>
            <person name="Nouioui I."/>
            <person name="Hezbri K."/>
            <person name="Abebe-Akele F."/>
            <person name="Simpson S."/>
            <person name="Morris K."/>
            <person name="Thomas K."/>
            <person name="Gtari M."/>
            <person name="Tisa L.S."/>
        </authorList>
    </citation>
    <scope>NUCLEOTIDE SEQUENCE [LARGE SCALE GENOMIC DNA]</scope>
    <source>
        <strain evidence="3">NRRL B-16219</strain>
    </source>
</reference>
<dbReference type="InterPro" id="IPR025475">
    <property type="entry name" value="DUF4326"/>
</dbReference>
<dbReference type="OrthoDB" id="3483205at2"/>
<dbReference type="RefSeq" id="WP_071066553.1">
    <property type="nucleotide sequence ID" value="NZ_MAXA01000257.1"/>
</dbReference>
<name>A0A1S1PE59_9ACTN</name>
<evidence type="ECO:0000259" key="1">
    <source>
        <dbReference type="Pfam" id="PF14216"/>
    </source>
</evidence>
<gene>
    <name evidence="2" type="ORF">BBK14_07995</name>
</gene>
<dbReference type="EMBL" id="MAXA01000257">
    <property type="protein sequence ID" value="OHV21208.1"/>
    <property type="molecule type" value="Genomic_DNA"/>
</dbReference>
<accession>A0A1S1PE59</accession>
<evidence type="ECO:0000313" key="2">
    <source>
        <dbReference type="EMBL" id="OHV21208.1"/>
    </source>
</evidence>
<dbReference type="AlphaFoldDB" id="A0A1S1PE59"/>
<feature type="domain" description="DUF4326" evidence="1">
    <location>
        <begin position="18"/>
        <end position="102"/>
    </location>
</feature>
<evidence type="ECO:0000313" key="3">
    <source>
        <dbReference type="Proteomes" id="UP000179769"/>
    </source>
</evidence>
<organism evidence="2 3">
    <name type="scientific">Parafrankia soli</name>
    <dbReference type="NCBI Taxonomy" id="2599596"/>
    <lineage>
        <taxon>Bacteria</taxon>
        <taxon>Bacillati</taxon>
        <taxon>Actinomycetota</taxon>
        <taxon>Actinomycetes</taxon>
        <taxon>Frankiales</taxon>
        <taxon>Frankiaceae</taxon>
        <taxon>Parafrankia</taxon>
    </lineage>
</organism>
<dbReference type="Pfam" id="PF14216">
    <property type="entry name" value="DUF4326"/>
    <property type="match status" value="1"/>
</dbReference>
<keyword evidence="3" id="KW-1185">Reference proteome</keyword>